<reference evidence="1 2" key="1">
    <citation type="submission" date="2015-09" db="EMBL/GenBank/DDBJ databases">
        <title>Atta colombica WGS genome.</title>
        <authorList>
            <person name="Nygaard S."/>
            <person name="Hu H."/>
            <person name="Boomsma J."/>
            <person name="Zhang G."/>
        </authorList>
    </citation>
    <scope>NUCLEOTIDE SEQUENCE [LARGE SCALE GENOMIC DNA]</scope>
    <source>
        <strain evidence="1">Treedump-2</strain>
        <tissue evidence="1">Whole body</tissue>
    </source>
</reference>
<dbReference type="EMBL" id="KQ976502">
    <property type="protein sequence ID" value="KYM82981.1"/>
    <property type="molecule type" value="Genomic_DNA"/>
</dbReference>
<evidence type="ECO:0000313" key="1">
    <source>
        <dbReference type="EMBL" id="KYM82981.1"/>
    </source>
</evidence>
<dbReference type="AlphaFoldDB" id="A0A195BEG7"/>
<keyword evidence="2" id="KW-1185">Reference proteome</keyword>
<dbReference type="Proteomes" id="UP000078540">
    <property type="component" value="Unassembled WGS sequence"/>
</dbReference>
<gene>
    <name evidence="1" type="ORF">ALC53_06548</name>
</gene>
<organism evidence="1 2">
    <name type="scientific">Atta colombica</name>
    <dbReference type="NCBI Taxonomy" id="520822"/>
    <lineage>
        <taxon>Eukaryota</taxon>
        <taxon>Metazoa</taxon>
        <taxon>Ecdysozoa</taxon>
        <taxon>Arthropoda</taxon>
        <taxon>Hexapoda</taxon>
        <taxon>Insecta</taxon>
        <taxon>Pterygota</taxon>
        <taxon>Neoptera</taxon>
        <taxon>Endopterygota</taxon>
        <taxon>Hymenoptera</taxon>
        <taxon>Apocrita</taxon>
        <taxon>Aculeata</taxon>
        <taxon>Formicoidea</taxon>
        <taxon>Formicidae</taxon>
        <taxon>Myrmicinae</taxon>
        <taxon>Atta</taxon>
    </lineage>
</organism>
<proteinExistence type="predicted"/>
<evidence type="ECO:0000313" key="2">
    <source>
        <dbReference type="Proteomes" id="UP000078540"/>
    </source>
</evidence>
<protein>
    <submittedName>
        <fullName evidence="1">Uncharacterized protein</fullName>
    </submittedName>
</protein>
<sequence>MRYACVLNLLIRWQGINAIFNYSQQTRTDWINPSKSGFRICVIREKGIEFCRD</sequence>
<accession>A0A195BEG7</accession>
<name>A0A195BEG7_9HYME</name>